<gene>
    <name evidence="1" type="ORF">TTHERM_000755999</name>
</gene>
<dbReference type="RefSeq" id="XP_012655750.1">
    <property type="nucleotide sequence ID" value="XM_012800296.1"/>
</dbReference>
<dbReference type="Proteomes" id="UP000009168">
    <property type="component" value="Unassembled WGS sequence"/>
</dbReference>
<dbReference type="InParanoid" id="W7XFV3"/>
<name>W7XFV3_TETTS</name>
<dbReference type="AlphaFoldDB" id="W7XFV3"/>
<dbReference type="KEGG" id="tet:TTHERM_000755999"/>
<keyword evidence="2" id="KW-1185">Reference proteome</keyword>
<reference evidence="2" key="1">
    <citation type="journal article" date="2006" name="PLoS Biol.">
        <title>Macronuclear genome sequence of the ciliate Tetrahymena thermophila, a model eukaryote.</title>
        <authorList>
            <person name="Eisen J.A."/>
            <person name="Coyne R.S."/>
            <person name="Wu M."/>
            <person name="Wu D."/>
            <person name="Thiagarajan M."/>
            <person name="Wortman J.R."/>
            <person name="Badger J.H."/>
            <person name="Ren Q."/>
            <person name="Amedeo P."/>
            <person name="Jones K.M."/>
            <person name="Tallon L.J."/>
            <person name="Delcher A.L."/>
            <person name="Salzberg S.L."/>
            <person name="Silva J.C."/>
            <person name="Haas B.J."/>
            <person name="Majoros W.H."/>
            <person name="Farzad M."/>
            <person name="Carlton J.M."/>
            <person name="Smith R.K. Jr."/>
            <person name="Garg J."/>
            <person name="Pearlman R.E."/>
            <person name="Karrer K.M."/>
            <person name="Sun L."/>
            <person name="Manning G."/>
            <person name="Elde N.C."/>
            <person name="Turkewitz A.P."/>
            <person name="Asai D.J."/>
            <person name="Wilkes D.E."/>
            <person name="Wang Y."/>
            <person name="Cai H."/>
            <person name="Collins K."/>
            <person name="Stewart B.A."/>
            <person name="Lee S.R."/>
            <person name="Wilamowska K."/>
            <person name="Weinberg Z."/>
            <person name="Ruzzo W.L."/>
            <person name="Wloga D."/>
            <person name="Gaertig J."/>
            <person name="Frankel J."/>
            <person name="Tsao C.-C."/>
            <person name="Gorovsky M.A."/>
            <person name="Keeling P.J."/>
            <person name="Waller R.F."/>
            <person name="Patron N.J."/>
            <person name="Cherry J.M."/>
            <person name="Stover N.A."/>
            <person name="Krieger C.J."/>
            <person name="del Toro C."/>
            <person name="Ryder H.F."/>
            <person name="Williamson S.C."/>
            <person name="Barbeau R.A."/>
            <person name="Hamilton E.P."/>
            <person name="Orias E."/>
        </authorList>
    </citation>
    <scope>NUCLEOTIDE SEQUENCE [LARGE SCALE GENOMIC DNA]</scope>
    <source>
        <strain evidence="2">SB210</strain>
    </source>
</reference>
<proteinExistence type="predicted"/>
<sequence>MKSKHHMIPVTQYMTLNNLNLKQKLFLTILNIQQLQIEFFVQINVFKKLYLNLFHQRVCTQQNMVQLLNKLLIAKKSADLNLINMSLVIIKLLIQNKINLIKFATLILMKTNKQYIKTNQLECLTP</sequence>
<evidence type="ECO:0000313" key="1">
    <source>
        <dbReference type="EMBL" id="EWS71709.1"/>
    </source>
</evidence>
<dbReference type="GeneID" id="24440530"/>
<protein>
    <submittedName>
        <fullName evidence="1">Uncharacterized protein</fullName>
    </submittedName>
</protein>
<dbReference type="EMBL" id="GG662437">
    <property type="protein sequence ID" value="EWS71709.1"/>
    <property type="molecule type" value="Genomic_DNA"/>
</dbReference>
<accession>W7XFV3</accession>
<evidence type="ECO:0000313" key="2">
    <source>
        <dbReference type="Proteomes" id="UP000009168"/>
    </source>
</evidence>
<organism evidence="1 2">
    <name type="scientific">Tetrahymena thermophila (strain SB210)</name>
    <dbReference type="NCBI Taxonomy" id="312017"/>
    <lineage>
        <taxon>Eukaryota</taxon>
        <taxon>Sar</taxon>
        <taxon>Alveolata</taxon>
        <taxon>Ciliophora</taxon>
        <taxon>Intramacronucleata</taxon>
        <taxon>Oligohymenophorea</taxon>
        <taxon>Hymenostomatida</taxon>
        <taxon>Tetrahymenina</taxon>
        <taxon>Tetrahymenidae</taxon>
        <taxon>Tetrahymena</taxon>
    </lineage>
</organism>